<evidence type="ECO:0000313" key="4">
    <source>
        <dbReference type="EMBL" id="ARU53066.1"/>
    </source>
</evidence>
<dbReference type="Gene3D" id="3.20.20.80">
    <property type="entry name" value="Glycosidases"/>
    <property type="match status" value="1"/>
</dbReference>
<dbReference type="Proteomes" id="UP000196228">
    <property type="component" value="Chromosome"/>
</dbReference>
<dbReference type="SUPFAM" id="SSF51445">
    <property type="entry name" value="(Trans)glycosidases"/>
    <property type="match status" value="1"/>
</dbReference>
<proteinExistence type="predicted"/>
<dbReference type="GO" id="GO:0003700">
    <property type="term" value="F:DNA-binding transcription factor activity"/>
    <property type="evidence" value="ECO:0007669"/>
    <property type="project" value="InterPro"/>
</dbReference>
<dbReference type="SUPFAM" id="SSF88659">
    <property type="entry name" value="Sigma3 and sigma4 domains of RNA polymerase sigma factors"/>
    <property type="match status" value="1"/>
</dbReference>
<dbReference type="InterPro" id="IPR007627">
    <property type="entry name" value="RNA_pol_sigma70_r2"/>
</dbReference>
<evidence type="ECO:0008006" key="6">
    <source>
        <dbReference type="Google" id="ProtNLM"/>
    </source>
</evidence>
<dbReference type="PANTHER" id="PTHR34154:SF3">
    <property type="entry name" value="ALKALI-SENSITIVE LINKAGE PROTEIN 1"/>
    <property type="match status" value="1"/>
</dbReference>
<dbReference type="GO" id="GO:0071966">
    <property type="term" value="P:fungal-type cell wall polysaccharide metabolic process"/>
    <property type="evidence" value="ECO:0007669"/>
    <property type="project" value="TreeGrafter"/>
</dbReference>
<dbReference type="InterPro" id="IPR024655">
    <property type="entry name" value="Asl1_glyco_hydro_catalytic"/>
</dbReference>
<sequence length="643" mass="68498">MRPTQDVPVEVVLAARSGDPEALDRLVAQSLPLVYNVVGRALDGHPDTDDVVQESVLRVVRGLGSLERPQSFRSWLLAITVRQVRDWMRRRRVDRERHADLSAVELAADPAADFVATTIDRLFLDGERRVLARATRWLDPRDRDVLALWWLESTGELTRAELAESLGVERRHAAVRVQRMRQRLATGRAIVVALDRTPPCAGLADVARRWDGLPSPLWRKRMARHVLDCPRCGGLEARSPERLLAGLPLLVPPAPLAGAASRLAVEGLAGAPTIEGLAGGSATEVLPVTHPQTRTGLLSWVRSPLRTALVTGAAAAAVGVVAALALGGGPAPTVAAPVPTAVTATTTPPREAAPDPSPEPAETPVDPPTVEPAPASPEAPSSAPGEAPGAAADPGPAAPPSGKKGAAVWAFDDAATALTASGAAWYYTWGTDPGPGAASGVEFVPMIWGRDHVTDENLARAASQGRYLLGFNEPDLAGQAEMSVEEALALWPRLEATGQVLGSPAVAWGGDAPDGWLDRFLRGADERGYRVDFVTLHWYGGDFDATRATDQLRRYLEAVHARYGKPIWLTEVALIDFSQGVRHAREDEQAAFLAQATRMLAGLDYVHRYAWFGLPAEDGPLRSGLYGPGGVATPVGRAFEAAP</sequence>
<dbReference type="RefSeq" id="WP_087472000.1">
    <property type="nucleotide sequence ID" value="NZ_CP021383.1"/>
</dbReference>
<evidence type="ECO:0000259" key="3">
    <source>
        <dbReference type="Pfam" id="PF11790"/>
    </source>
</evidence>
<dbReference type="GO" id="GO:0006352">
    <property type="term" value="P:DNA-templated transcription initiation"/>
    <property type="evidence" value="ECO:0007669"/>
    <property type="project" value="InterPro"/>
</dbReference>
<dbReference type="Gene3D" id="1.10.1740.10">
    <property type="match status" value="1"/>
</dbReference>
<organism evidence="4 5">
    <name type="scientific">Cellulosimicrobium cellulans</name>
    <name type="common">Arthrobacter luteus</name>
    <dbReference type="NCBI Taxonomy" id="1710"/>
    <lineage>
        <taxon>Bacteria</taxon>
        <taxon>Bacillati</taxon>
        <taxon>Actinomycetota</taxon>
        <taxon>Actinomycetes</taxon>
        <taxon>Micrococcales</taxon>
        <taxon>Promicromonosporaceae</taxon>
        <taxon>Cellulosimicrobium</taxon>
    </lineage>
</organism>
<dbReference type="InterPro" id="IPR017853">
    <property type="entry name" value="GH"/>
</dbReference>
<dbReference type="SUPFAM" id="SSF88946">
    <property type="entry name" value="Sigma2 domain of RNA polymerase sigma factors"/>
    <property type="match status" value="1"/>
</dbReference>
<evidence type="ECO:0000256" key="1">
    <source>
        <dbReference type="SAM" id="MobiDB-lite"/>
    </source>
</evidence>
<gene>
    <name evidence="4" type="ORF">CBR64_18110</name>
</gene>
<dbReference type="AlphaFoldDB" id="A0A1Y0HZU3"/>
<protein>
    <recommendedName>
        <fullName evidence="6">RNA polymerase sigma factor</fullName>
    </recommendedName>
</protein>
<dbReference type="InterPro" id="IPR013325">
    <property type="entry name" value="RNA_pol_sigma_r2"/>
</dbReference>
<dbReference type="NCBIfam" id="TIGR02937">
    <property type="entry name" value="sigma70-ECF"/>
    <property type="match status" value="1"/>
</dbReference>
<feature type="compositionally biased region" description="Pro residues" evidence="1">
    <location>
        <begin position="355"/>
        <end position="377"/>
    </location>
</feature>
<dbReference type="Pfam" id="PF04542">
    <property type="entry name" value="Sigma70_r2"/>
    <property type="match status" value="1"/>
</dbReference>
<dbReference type="InterPro" id="IPR013324">
    <property type="entry name" value="RNA_pol_sigma_r3/r4-like"/>
</dbReference>
<accession>A0A1Y0HZU3</accession>
<reference evidence="4 5" key="1">
    <citation type="submission" date="2017-05" db="EMBL/GenBank/DDBJ databases">
        <authorList>
            <person name="Song R."/>
            <person name="Chenine A.L."/>
            <person name="Ruprecht R.M."/>
        </authorList>
    </citation>
    <scope>NUCLEOTIDE SEQUENCE [LARGE SCALE GENOMIC DNA]</scope>
    <source>
        <strain evidence="4 5">PSBB019</strain>
    </source>
</reference>
<name>A0A1Y0HZU3_CELCE</name>
<feature type="domain" description="RNA polymerase sigma-70 region 2" evidence="2">
    <location>
        <begin position="26"/>
        <end position="92"/>
    </location>
</feature>
<dbReference type="OrthoDB" id="8611574at2"/>
<evidence type="ECO:0000259" key="2">
    <source>
        <dbReference type="Pfam" id="PF04542"/>
    </source>
</evidence>
<dbReference type="InterPro" id="IPR014284">
    <property type="entry name" value="RNA_pol_sigma-70_dom"/>
</dbReference>
<evidence type="ECO:0000313" key="5">
    <source>
        <dbReference type="Proteomes" id="UP000196228"/>
    </source>
</evidence>
<dbReference type="InterPro" id="IPR053183">
    <property type="entry name" value="ASL1"/>
</dbReference>
<dbReference type="Pfam" id="PF11790">
    <property type="entry name" value="Glyco_hydro_cc"/>
    <property type="match status" value="1"/>
</dbReference>
<dbReference type="PANTHER" id="PTHR34154">
    <property type="entry name" value="ALKALI-SENSITIVE LINKAGE PROTEIN 1"/>
    <property type="match status" value="1"/>
</dbReference>
<feature type="domain" description="Asl1-like glycosyl hydrolase catalytic" evidence="3">
    <location>
        <begin position="413"/>
        <end position="637"/>
    </location>
</feature>
<feature type="region of interest" description="Disordered" evidence="1">
    <location>
        <begin position="344"/>
        <end position="405"/>
    </location>
</feature>
<dbReference type="KEGG" id="cceu:CBR64_18110"/>
<dbReference type="EMBL" id="CP021383">
    <property type="protein sequence ID" value="ARU53066.1"/>
    <property type="molecule type" value="Genomic_DNA"/>
</dbReference>
<feature type="compositionally biased region" description="Low complexity" evidence="1">
    <location>
        <begin position="378"/>
        <end position="405"/>
    </location>
</feature>